<accession>A0A123U6L4</accession>
<reference evidence="2 3" key="1">
    <citation type="submission" date="2016-02" db="EMBL/GenBank/DDBJ databases">
        <authorList>
            <consortium name="Pathogen Informatics"/>
        </authorList>
    </citation>
    <scope>NUCLEOTIDE SEQUENCE [LARGE SCALE GENOMIC DNA]</scope>
    <source>
        <strain evidence="2 3">LSS99</strain>
    </source>
</reference>
<evidence type="ECO:0000313" key="3">
    <source>
        <dbReference type="Proteomes" id="UP000073388"/>
    </source>
</evidence>
<evidence type="ECO:0000313" key="2">
    <source>
        <dbReference type="EMBL" id="CYW05500.1"/>
    </source>
</evidence>
<proteinExistence type="predicted"/>
<name>A0A123U6L4_STRSU</name>
<keyword evidence="1" id="KW-1133">Transmembrane helix</keyword>
<feature type="transmembrane region" description="Helical" evidence="1">
    <location>
        <begin position="20"/>
        <end position="39"/>
    </location>
</feature>
<evidence type="ECO:0000256" key="1">
    <source>
        <dbReference type="SAM" id="Phobius"/>
    </source>
</evidence>
<dbReference type="AlphaFoldDB" id="A0A123U6L4"/>
<keyword evidence="1" id="KW-0472">Membrane</keyword>
<dbReference type="Proteomes" id="UP000073388">
    <property type="component" value="Unassembled WGS sequence"/>
</dbReference>
<gene>
    <name evidence="2" type="ORF">ERS132461_01163</name>
</gene>
<keyword evidence="1" id="KW-0812">Transmembrane</keyword>
<organism evidence="2 3">
    <name type="scientific">Streptococcus suis</name>
    <dbReference type="NCBI Taxonomy" id="1307"/>
    <lineage>
        <taxon>Bacteria</taxon>
        <taxon>Bacillati</taxon>
        <taxon>Bacillota</taxon>
        <taxon>Bacilli</taxon>
        <taxon>Lactobacillales</taxon>
        <taxon>Streptococcaceae</taxon>
        <taxon>Streptococcus</taxon>
    </lineage>
</organism>
<protein>
    <submittedName>
        <fullName evidence="2">Uncharacterized protein</fullName>
    </submittedName>
</protein>
<dbReference type="EMBL" id="FIIX01000022">
    <property type="protein sequence ID" value="CYW05500.1"/>
    <property type="molecule type" value="Genomic_DNA"/>
</dbReference>
<dbReference type="RefSeq" id="WP_153603517.1">
    <property type="nucleotide sequence ID" value="NZ_CEJM01000043.1"/>
</dbReference>
<sequence length="54" mass="6460">MKEHKYPKEERKFDFKTVAILILSLVVFAWLVPPVYTVFKDFEFEISVLLEIVL</sequence>